<sequence length="171" mass="19285">MYDSTSNQFIPIIDNHNLSGTHRPLGYFENNFHLTITDIDTLDCLILLPIPDFGTRVEWELPRDSDPVPVGGDELGRIEFEFWLGSDCEGIINDIFGDDEECGTATNLDTLALPDGITPCSFVLSEDVPLSIDDISRFLFETFLEKFLHRDLANETESLAVLPVSIRETRF</sequence>
<organism evidence="1">
    <name type="scientific">uncultured bacterium</name>
    <name type="common">gcode 4</name>
    <dbReference type="NCBI Taxonomy" id="1234023"/>
    <lineage>
        <taxon>Bacteria</taxon>
        <taxon>environmental samples</taxon>
    </lineage>
</organism>
<dbReference type="EMBL" id="AMFJ01034363">
    <property type="protein sequence ID" value="EKD29548.1"/>
    <property type="molecule type" value="Genomic_DNA"/>
</dbReference>
<reference evidence="1" key="1">
    <citation type="journal article" date="2012" name="Science">
        <title>Fermentation, hydrogen, and sulfur metabolism in multiple uncultivated bacterial phyla.</title>
        <authorList>
            <person name="Wrighton K.C."/>
            <person name="Thomas B.C."/>
            <person name="Sharon I."/>
            <person name="Miller C.S."/>
            <person name="Castelle C.J."/>
            <person name="VerBerkmoes N.C."/>
            <person name="Wilkins M.J."/>
            <person name="Hettich R.L."/>
            <person name="Lipton M.S."/>
            <person name="Williams K.H."/>
            <person name="Long P.E."/>
            <person name="Banfield J.F."/>
        </authorList>
    </citation>
    <scope>NUCLEOTIDE SEQUENCE [LARGE SCALE GENOMIC DNA]</scope>
</reference>
<dbReference type="AlphaFoldDB" id="K1YB05"/>
<feature type="non-terminal residue" evidence="1">
    <location>
        <position position="171"/>
    </location>
</feature>
<name>K1YB05_9BACT</name>
<protein>
    <submittedName>
        <fullName evidence="1">Uncharacterized protein</fullName>
    </submittedName>
</protein>
<accession>K1YB05</accession>
<comment type="caution">
    <text evidence="1">The sequence shown here is derived from an EMBL/GenBank/DDBJ whole genome shotgun (WGS) entry which is preliminary data.</text>
</comment>
<evidence type="ECO:0000313" key="1">
    <source>
        <dbReference type="EMBL" id="EKD29548.1"/>
    </source>
</evidence>
<proteinExistence type="predicted"/>
<gene>
    <name evidence="1" type="ORF">ACD_78C00363G0004</name>
</gene>